<sequence length="239" mass="25389">MNVARFLHHQRLPFWLLVSLGFYCINTTTPSRAAIVTFDLGGTAGSAGSSFTSGSSTVTKDAISLSVQTDPADSYFAFSIYGGVNSPTETGLARARIDSTENVTFTVVSSTPTFELVSIDMDAVTGTVEGEREVALISINEASPIEVGLGTPNFSVATERWTPNLTLASGSTVGFTTNGEFSLQYMTLRTIAVPEPASLTAATMALPLLLVAWYRRHTTEPSPINTSEDTDANRSSLDA</sequence>
<dbReference type="AlphaFoldDB" id="A0A5C5WQ12"/>
<organism evidence="2 3">
    <name type="scientific">Rubripirellula amarantea</name>
    <dbReference type="NCBI Taxonomy" id="2527999"/>
    <lineage>
        <taxon>Bacteria</taxon>
        <taxon>Pseudomonadati</taxon>
        <taxon>Planctomycetota</taxon>
        <taxon>Planctomycetia</taxon>
        <taxon>Pirellulales</taxon>
        <taxon>Pirellulaceae</taxon>
        <taxon>Rubripirellula</taxon>
    </lineage>
</organism>
<dbReference type="RefSeq" id="WP_146513164.1">
    <property type="nucleotide sequence ID" value="NZ_SJPI01000001.1"/>
</dbReference>
<evidence type="ECO:0000256" key="1">
    <source>
        <dbReference type="SAM" id="MobiDB-lite"/>
    </source>
</evidence>
<reference evidence="2 3" key="1">
    <citation type="submission" date="2019-02" db="EMBL/GenBank/DDBJ databases">
        <title>Deep-cultivation of Planctomycetes and their phenomic and genomic characterization uncovers novel biology.</title>
        <authorList>
            <person name="Wiegand S."/>
            <person name="Jogler M."/>
            <person name="Boedeker C."/>
            <person name="Pinto D."/>
            <person name="Vollmers J."/>
            <person name="Rivas-Marin E."/>
            <person name="Kohn T."/>
            <person name="Peeters S.H."/>
            <person name="Heuer A."/>
            <person name="Rast P."/>
            <person name="Oberbeckmann S."/>
            <person name="Bunk B."/>
            <person name="Jeske O."/>
            <person name="Meyerdierks A."/>
            <person name="Storesund J.E."/>
            <person name="Kallscheuer N."/>
            <person name="Luecker S."/>
            <person name="Lage O.M."/>
            <person name="Pohl T."/>
            <person name="Merkel B.J."/>
            <person name="Hornburger P."/>
            <person name="Mueller R.-W."/>
            <person name="Bruemmer F."/>
            <person name="Labrenz M."/>
            <person name="Spormann A.M."/>
            <person name="Op Den Camp H."/>
            <person name="Overmann J."/>
            <person name="Amann R."/>
            <person name="Jetten M.S.M."/>
            <person name="Mascher T."/>
            <person name="Medema M.H."/>
            <person name="Devos D.P."/>
            <person name="Kaster A.-K."/>
            <person name="Ovreas L."/>
            <person name="Rohde M."/>
            <person name="Galperin M.Y."/>
            <person name="Jogler C."/>
        </authorList>
    </citation>
    <scope>NUCLEOTIDE SEQUENCE [LARGE SCALE GENOMIC DNA]</scope>
    <source>
        <strain evidence="2 3">Pla22</strain>
    </source>
</reference>
<feature type="region of interest" description="Disordered" evidence="1">
    <location>
        <begin position="220"/>
        <end position="239"/>
    </location>
</feature>
<proteinExistence type="predicted"/>
<dbReference type="Proteomes" id="UP000316598">
    <property type="component" value="Unassembled WGS sequence"/>
</dbReference>
<evidence type="ECO:0000313" key="3">
    <source>
        <dbReference type="Proteomes" id="UP000316598"/>
    </source>
</evidence>
<dbReference type="EMBL" id="SJPI01000001">
    <property type="protein sequence ID" value="TWT52856.1"/>
    <property type="molecule type" value="Genomic_DNA"/>
</dbReference>
<evidence type="ECO:0000313" key="2">
    <source>
        <dbReference type="EMBL" id="TWT52856.1"/>
    </source>
</evidence>
<accession>A0A5C5WQ12</accession>
<comment type="caution">
    <text evidence="2">The sequence shown here is derived from an EMBL/GenBank/DDBJ whole genome shotgun (WGS) entry which is preliminary data.</text>
</comment>
<name>A0A5C5WQ12_9BACT</name>
<protein>
    <submittedName>
        <fullName evidence="2">Uncharacterized protein</fullName>
    </submittedName>
</protein>
<gene>
    <name evidence="2" type="ORF">Pla22_04840</name>
</gene>
<keyword evidence="3" id="KW-1185">Reference proteome</keyword>